<evidence type="ECO:0000313" key="3">
    <source>
        <dbReference type="Proteomes" id="UP000824469"/>
    </source>
</evidence>
<organism evidence="2 3">
    <name type="scientific">Taxus chinensis</name>
    <name type="common">Chinese yew</name>
    <name type="synonym">Taxus wallichiana var. chinensis</name>
    <dbReference type="NCBI Taxonomy" id="29808"/>
    <lineage>
        <taxon>Eukaryota</taxon>
        <taxon>Viridiplantae</taxon>
        <taxon>Streptophyta</taxon>
        <taxon>Embryophyta</taxon>
        <taxon>Tracheophyta</taxon>
        <taxon>Spermatophyta</taxon>
        <taxon>Pinopsida</taxon>
        <taxon>Pinidae</taxon>
        <taxon>Conifers II</taxon>
        <taxon>Cupressales</taxon>
        <taxon>Taxaceae</taxon>
        <taxon>Taxus</taxon>
    </lineage>
</organism>
<feature type="compositionally biased region" description="Basic and acidic residues" evidence="1">
    <location>
        <begin position="56"/>
        <end position="72"/>
    </location>
</feature>
<dbReference type="Proteomes" id="UP000824469">
    <property type="component" value="Unassembled WGS sequence"/>
</dbReference>
<protein>
    <submittedName>
        <fullName evidence="2">Uncharacterized protein</fullName>
    </submittedName>
</protein>
<proteinExistence type="predicted"/>
<dbReference type="PANTHER" id="PTHR33130:SF12">
    <property type="entry name" value="EXPRESSED PROTEIN"/>
    <property type="match status" value="1"/>
</dbReference>
<keyword evidence="3" id="KW-1185">Reference proteome</keyword>
<name>A0AA38C2H7_TAXCH</name>
<dbReference type="EMBL" id="JAHRHJ020003495">
    <property type="protein sequence ID" value="KAH9291613.1"/>
    <property type="molecule type" value="Genomic_DNA"/>
</dbReference>
<gene>
    <name evidence="2" type="ORF">KI387_043198</name>
</gene>
<evidence type="ECO:0000313" key="2">
    <source>
        <dbReference type="EMBL" id="KAH9291613.1"/>
    </source>
</evidence>
<reference evidence="2 3" key="1">
    <citation type="journal article" date="2021" name="Nat. Plants">
        <title>The Taxus genome provides insights into paclitaxel biosynthesis.</title>
        <authorList>
            <person name="Xiong X."/>
            <person name="Gou J."/>
            <person name="Liao Q."/>
            <person name="Li Y."/>
            <person name="Zhou Q."/>
            <person name="Bi G."/>
            <person name="Li C."/>
            <person name="Du R."/>
            <person name="Wang X."/>
            <person name="Sun T."/>
            <person name="Guo L."/>
            <person name="Liang H."/>
            <person name="Lu P."/>
            <person name="Wu Y."/>
            <person name="Zhang Z."/>
            <person name="Ro D.K."/>
            <person name="Shang Y."/>
            <person name="Huang S."/>
            <person name="Yan J."/>
        </authorList>
    </citation>
    <scope>NUCLEOTIDE SEQUENCE [LARGE SCALE GENOMIC DNA]</scope>
    <source>
        <strain evidence="2">Ta-2019</strain>
    </source>
</reference>
<feature type="non-terminal residue" evidence="2">
    <location>
        <position position="1"/>
    </location>
</feature>
<dbReference type="InterPro" id="IPR012438">
    <property type="entry name" value="DUF1639"/>
</dbReference>
<accession>A0AA38C2H7</accession>
<comment type="caution">
    <text evidence="2">The sequence shown here is derived from an EMBL/GenBank/DDBJ whole genome shotgun (WGS) entry which is preliminary data.</text>
</comment>
<dbReference type="Pfam" id="PF07797">
    <property type="entry name" value="DUF1639"/>
    <property type="match status" value="1"/>
</dbReference>
<feature type="region of interest" description="Disordered" evidence="1">
    <location>
        <begin position="56"/>
        <end position="77"/>
    </location>
</feature>
<evidence type="ECO:0000256" key="1">
    <source>
        <dbReference type="SAM" id="MobiDB-lite"/>
    </source>
</evidence>
<dbReference type="AlphaFoldDB" id="A0AA38C2H7"/>
<dbReference type="PANTHER" id="PTHR33130">
    <property type="entry name" value="PUTATIVE (DUF1639)-RELATED"/>
    <property type="match status" value="1"/>
</dbReference>
<sequence length="198" mass="22739">MEMRTVLENPISSGECFQWGRRKLMRCGKPLLKQAETVSEKKSTIRVDRRLVRTDTEAFSQHEQRDQVKSGLDKNTALPCNNSFRSSSCPPERTTISQHPVNDMMCTRRGVNTDEMKTVQGNKPSNRETFIWPKVFLSLSVSEKEEDFLAIKGSKLPLRPKKRLKSIQKAIQNVSPGGWLSDILQGRYEVREKKCIKK</sequence>